<organism evidence="1 2">
    <name type="scientific">Streptomyces albireticuli</name>
    <dbReference type="NCBI Taxonomy" id="1940"/>
    <lineage>
        <taxon>Bacteria</taxon>
        <taxon>Bacillati</taxon>
        <taxon>Actinomycetota</taxon>
        <taxon>Actinomycetes</taxon>
        <taxon>Kitasatosporales</taxon>
        <taxon>Streptomycetaceae</taxon>
        <taxon>Streptomyces</taxon>
    </lineage>
</organism>
<proteinExistence type="predicted"/>
<sequence length="43" mass="4366">MAYGTDGMVVVKPDPGDAGPEHAPVPEPGAVVDVRDAARRGHA</sequence>
<name>A0A1Z2L3L0_9ACTN</name>
<reference evidence="1 2" key="1">
    <citation type="submission" date="2017-06" db="EMBL/GenBank/DDBJ databases">
        <title>Streptomyces albireticuli Genome sequencing and assembly.</title>
        <authorList>
            <person name="Wang Y."/>
            <person name="Du B."/>
            <person name="Ding Y."/>
            <person name="Liu H."/>
            <person name="Hou Q."/>
            <person name="Liu K."/>
            <person name="Yao L."/>
            <person name="Wang C."/>
        </authorList>
    </citation>
    <scope>NUCLEOTIDE SEQUENCE [LARGE SCALE GENOMIC DNA]</scope>
    <source>
        <strain evidence="1 2">MDJK11</strain>
    </source>
</reference>
<evidence type="ECO:0000313" key="1">
    <source>
        <dbReference type="EMBL" id="ARZ68864.1"/>
    </source>
</evidence>
<evidence type="ECO:0000313" key="2">
    <source>
        <dbReference type="Proteomes" id="UP000195755"/>
    </source>
</evidence>
<protein>
    <submittedName>
        <fullName evidence="1">Uncharacterized protein</fullName>
    </submittedName>
</protein>
<dbReference type="Proteomes" id="UP000195755">
    <property type="component" value="Chromosome"/>
</dbReference>
<gene>
    <name evidence="1" type="ORF">SMD11_3224</name>
</gene>
<dbReference type="KEGG" id="salj:SMD11_3224"/>
<dbReference type="AlphaFoldDB" id="A0A1Z2L3L0"/>
<accession>A0A1Z2L3L0</accession>
<dbReference type="EMBL" id="CP021744">
    <property type="protein sequence ID" value="ARZ68864.1"/>
    <property type="molecule type" value="Genomic_DNA"/>
</dbReference>